<sequence length="102" mass="11900">MKINELNKDIKELVEVLLSCDYEKVEEFYDKVGRDVPTSQYALWTDVEQALTMCYLLSFATQQAGIDTISISDEDYWRAINKMRQMEDEEIRFMVALGGNMN</sequence>
<reference evidence="1 2" key="1">
    <citation type="submission" date="2022-03" db="EMBL/GenBank/DDBJ databases">
        <title>Novel taxa within the pig intestine.</title>
        <authorList>
            <person name="Wylensek D."/>
            <person name="Bishof K."/>
            <person name="Afrizal A."/>
            <person name="Clavel T."/>
        </authorList>
    </citation>
    <scope>NUCLEOTIDE SEQUENCE [LARGE SCALE GENOMIC DNA]</scope>
    <source>
        <strain evidence="1 2">Cla-KB-P134</strain>
    </source>
</reference>
<accession>A0ABU4WLF0</accession>
<evidence type="ECO:0000313" key="1">
    <source>
        <dbReference type="EMBL" id="MDX8417390.1"/>
    </source>
</evidence>
<dbReference type="EMBL" id="JALBUS010000007">
    <property type="protein sequence ID" value="MDX8417390.1"/>
    <property type="molecule type" value="Genomic_DNA"/>
</dbReference>
<protein>
    <submittedName>
        <fullName evidence="1">Uncharacterized protein</fullName>
    </submittedName>
</protein>
<evidence type="ECO:0000313" key="2">
    <source>
        <dbReference type="Proteomes" id="UP001285244"/>
    </source>
</evidence>
<dbReference type="RefSeq" id="WP_320325686.1">
    <property type="nucleotide sequence ID" value="NZ_JALBUS010000007.1"/>
</dbReference>
<comment type="caution">
    <text evidence="1">The sequence shown here is derived from an EMBL/GenBank/DDBJ whole genome shotgun (WGS) entry which is preliminary data.</text>
</comment>
<name>A0ABU4WLF0_9FIRM</name>
<proteinExistence type="predicted"/>
<keyword evidence="2" id="KW-1185">Reference proteome</keyword>
<gene>
    <name evidence="1" type="ORF">MOZ64_05985</name>
</gene>
<organism evidence="1 2">
    <name type="scientific">Absicoccus intestinalis</name>
    <dbReference type="NCBI Taxonomy" id="2926319"/>
    <lineage>
        <taxon>Bacteria</taxon>
        <taxon>Bacillati</taxon>
        <taxon>Bacillota</taxon>
        <taxon>Erysipelotrichia</taxon>
        <taxon>Erysipelotrichales</taxon>
        <taxon>Erysipelotrichaceae</taxon>
        <taxon>Absicoccus</taxon>
    </lineage>
</organism>
<dbReference type="Proteomes" id="UP001285244">
    <property type="component" value="Unassembled WGS sequence"/>
</dbReference>